<protein>
    <submittedName>
        <fullName evidence="2">Uncharacterized protein</fullName>
    </submittedName>
</protein>
<sequence>MEKLIKELRGLINFKKTIDMGDIILVAAKEPQMLMYGYVNNLKRDPTRKDEWYHLHFTILSIPPQKVTWTLRIPQMTGQEIFTMGGEERFVQPLDMGANVSATPTPQPEKKKTKGGLRRIK</sequence>
<reference evidence="2" key="1">
    <citation type="submission" date="2020-09" db="EMBL/GenBank/DDBJ databases">
        <title>Desulfogranum mesoprofundum gen. nov., sp. nov., a novel mesophilic, sulfate-reducing chemolithoautotroph isolated from a deep-sea hydrothermal vent chimney in the Suiyo Seamount.</title>
        <authorList>
            <person name="Hashimoto Y."/>
            <person name="Nakagawa S."/>
        </authorList>
    </citation>
    <scope>NUCLEOTIDE SEQUENCE</scope>
    <source>
        <strain evidence="2">KT2</strain>
    </source>
</reference>
<name>A0A8D5JLQ5_9BACT</name>
<dbReference type="KEGG" id="dbk:DGMP_14950"/>
<dbReference type="EMBL" id="AP024086">
    <property type="protein sequence ID" value="BCL60802.1"/>
    <property type="molecule type" value="Genomic_DNA"/>
</dbReference>
<feature type="region of interest" description="Disordered" evidence="1">
    <location>
        <begin position="97"/>
        <end position="121"/>
    </location>
</feature>
<evidence type="ECO:0000313" key="3">
    <source>
        <dbReference type="Proteomes" id="UP000826725"/>
    </source>
</evidence>
<evidence type="ECO:0000313" key="2">
    <source>
        <dbReference type="EMBL" id="BCL60802.1"/>
    </source>
</evidence>
<organism evidence="2 3">
    <name type="scientific">Desulfomarina profundi</name>
    <dbReference type="NCBI Taxonomy" id="2772557"/>
    <lineage>
        <taxon>Bacteria</taxon>
        <taxon>Pseudomonadati</taxon>
        <taxon>Thermodesulfobacteriota</taxon>
        <taxon>Desulfobulbia</taxon>
        <taxon>Desulfobulbales</taxon>
        <taxon>Desulfobulbaceae</taxon>
        <taxon>Desulfomarina</taxon>
    </lineage>
</organism>
<keyword evidence="3" id="KW-1185">Reference proteome</keyword>
<dbReference type="Proteomes" id="UP000826725">
    <property type="component" value="Chromosome"/>
</dbReference>
<proteinExistence type="predicted"/>
<gene>
    <name evidence="2" type="ORF">DGMP_14950</name>
</gene>
<dbReference type="RefSeq" id="WP_228856897.1">
    <property type="nucleotide sequence ID" value="NZ_AP024086.1"/>
</dbReference>
<feature type="compositionally biased region" description="Basic residues" evidence="1">
    <location>
        <begin position="111"/>
        <end position="121"/>
    </location>
</feature>
<evidence type="ECO:0000256" key="1">
    <source>
        <dbReference type="SAM" id="MobiDB-lite"/>
    </source>
</evidence>
<dbReference type="AlphaFoldDB" id="A0A8D5JLQ5"/>
<accession>A0A8D5JLQ5</accession>